<protein>
    <submittedName>
        <fullName evidence="2">Uncharacterized protein</fullName>
    </submittedName>
</protein>
<dbReference type="EMBL" id="JANIEX010000248">
    <property type="protein sequence ID" value="KAJ3570223.1"/>
    <property type="molecule type" value="Genomic_DNA"/>
</dbReference>
<reference evidence="2" key="1">
    <citation type="submission" date="2022-07" db="EMBL/GenBank/DDBJ databases">
        <title>Genome Sequence of Leucocoprinus birnbaumii.</title>
        <authorList>
            <person name="Buettner E."/>
        </authorList>
    </citation>
    <scope>NUCLEOTIDE SEQUENCE</scope>
    <source>
        <strain evidence="2">VT141</strain>
    </source>
</reference>
<gene>
    <name evidence="2" type="ORF">NP233_g4547</name>
</gene>
<name>A0AAD5YSQ5_9AGAR</name>
<accession>A0AAD5YSQ5</accession>
<keyword evidence="3" id="KW-1185">Reference proteome</keyword>
<proteinExistence type="predicted"/>
<dbReference type="AlphaFoldDB" id="A0AAD5YSQ5"/>
<evidence type="ECO:0000313" key="2">
    <source>
        <dbReference type="EMBL" id="KAJ3570223.1"/>
    </source>
</evidence>
<feature type="region of interest" description="Disordered" evidence="1">
    <location>
        <begin position="1"/>
        <end position="30"/>
    </location>
</feature>
<dbReference type="Proteomes" id="UP001213000">
    <property type="component" value="Unassembled WGS sequence"/>
</dbReference>
<comment type="caution">
    <text evidence="2">The sequence shown here is derived from an EMBL/GenBank/DDBJ whole genome shotgun (WGS) entry which is preliminary data.</text>
</comment>
<evidence type="ECO:0000313" key="3">
    <source>
        <dbReference type="Proteomes" id="UP001213000"/>
    </source>
</evidence>
<organism evidence="2 3">
    <name type="scientific">Leucocoprinus birnbaumii</name>
    <dbReference type="NCBI Taxonomy" id="56174"/>
    <lineage>
        <taxon>Eukaryota</taxon>
        <taxon>Fungi</taxon>
        <taxon>Dikarya</taxon>
        <taxon>Basidiomycota</taxon>
        <taxon>Agaricomycotina</taxon>
        <taxon>Agaricomycetes</taxon>
        <taxon>Agaricomycetidae</taxon>
        <taxon>Agaricales</taxon>
        <taxon>Agaricineae</taxon>
        <taxon>Agaricaceae</taxon>
        <taxon>Leucocoprinus</taxon>
    </lineage>
</organism>
<evidence type="ECO:0000256" key="1">
    <source>
        <dbReference type="SAM" id="MobiDB-lite"/>
    </source>
</evidence>
<sequence length="299" mass="34093">MIPTSFSPTPANPNDVLSSVGLTEPNPEHETPLRIISSSANLAIEHFLYKHKLDSETQRLEFPNLVIRSLSQRKRPTHQRGISHEFVIATLYASPTNFYRGTGRVQILLDRDANYRDPLHLRGPPSIVARCSHVVNAHDVVKIAGIAEHIENSYEISRIVFPIYSDIRACFSLSNLMVLITQVRLSLERYDPFKEKCSYFAATVMRAASQITRLPLERTPVTEDTSKLKPLSNFACHYDAVPHEDISSNKFWKEFVRSYHDRYSRFSRTVSPPTRVMTAAASHWTLYLTGGNRRQPEVN</sequence>